<evidence type="ECO:0000313" key="2">
    <source>
        <dbReference type="Proteomes" id="UP000436088"/>
    </source>
</evidence>
<dbReference type="AlphaFoldDB" id="A0A6A2WF48"/>
<reference evidence="1" key="1">
    <citation type="submission" date="2019-09" db="EMBL/GenBank/DDBJ databases">
        <title>Draft genome information of white flower Hibiscus syriacus.</title>
        <authorList>
            <person name="Kim Y.-M."/>
        </authorList>
    </citation>
    <scope>NUCLEOTIDE SEQUENCE [LARGE SCALE GENOMIC DNA]</scope>
    <source>
        <strain evidence="1">YM2019G1</strain>
    </source>
</reference>
<accession>A0A6A2WF48</accession>
<dbReference type="PANTHER" id="PTHR46336:SF30">
    <property type="entry name" value="BTB_POZ DOMAIN-CONTAINING PROTEIN POB1-LIKE"/>
    <property type="match status" value="1"/>
</dbReference>
<dbReference type="PANTHER" id="PTHR46336">
    <property type="entry name" value="OS02G0260700 PROTEIN"/>
    <property type="match status" value="1"/>
</dbReference>
<gene>
    <name evidence="1" type="ORF">F3Y22_tig00116996pilonHSYRG00388</name>
</gene>
<name>A0A6A2WF48_HIBSY</name>
<dbReference type="Proteomes" id="UP000436088">
    <property type="component" value="Unassembled WGS sequence"/>
</dbReference>
<organism evidence="1 2">
    <name type="scientific">Hibiscus syriacus</name>
    <name type="common">Rose of Sharon</name>
    <dbReference type="NCBI Taxonomy" id="106335"/>
    <lineage>
        <taxon>Eukaryota</taxon>
        <taxon>Viridiplantae</taxon>
        <taxon>Streptophyta</taxon>
        <taxon>Embryophyta</taxon>
        <taxon>Tracheophyta</taxon>
        <taxon>Spermatophyta</taxon>
        <taxon>Magnoliopsida</taxon>
        <taxon>eudicotyledons</taxon>
        <taxon>Gunneridae</taxon>
        <taxon>Pentapetalae</taxon>
        <taxon>rosids</taxon>
        <taxon>malvids</taxon>
        <taxon>Malvales</taxon>
        <taxon>Malvaceae</taxon>
        <taxon>Malvoideae</taxon>
        <taxon>Hibiscus</taxon>
    </lineage>
</organism>
<protein>
    <submittedName>
        <fullName evidence="1">Uncharacterized protein</fullName>
    </submittedName>
</protein>
<dbReference type="EMBL" id="VEPZ02001761">
    <property type="protein sequence ID" value="KAE8657292.1"/>
    <property type="molecule type" value="Genomic_DNA"/>
</dbReference>
<dbReference type="SUPFAM" id="SSF49599">
    <property type="entry name" value="TRAF domain-like"/>
    <property type="match status" value="1"/>
</dbReference>
<keyword evidence="2" id="KW-1185">Reference proteome</keyword>
<dbReference type="GO" id="GO:0010114">
    <property type="term" value="P:response to red light"/>
    <property type="evidence" value="ECO:0007669"/>
    <property type="project" value="TreeGrafter"/>
</dbReference>
<sequence length="205" mass="23291">MTCESALLYLDLPSRRKYSIALTGIEAVFSSDGLQVASEDAVYDFVLKTFIQGCDRSSFFKAETQYRQRALAAEEATATHIALWSGHTSTVRSRVYSQAFHLGGQGFFLSAHCNMDQQSSFHCFGLFLGMQERGSVTFAVDYEFAARSKPTEDFVSKYKGNYISPEERLLAIETYLGFPGRHSWRMIIYFIDDILHLRAELTIRQ</sequence>
<proteinExistence type="predicted"/>
<evidence type="ECO:0000313" key="1">
    <source>
        <dbReference type="EMBL" id="KAE8657292.1"/>
    </source>
</evidence>
<comment type="caution">
    <text evidence="1">The sequence shown here is derived from an EMBL/GenBank/DDBJ whole genome shotgun (WGS) entry which is preliminary data.</text>
</comment>
<dbReference type="InterPro" id="IPR045890">
    <property type="entry name" value="POB1-like"/>
</dbReference>
<dbReference type="GO" id="GO:0005634">
    <property type="term" value="C:nucleus"/>
    <property type="evidence" value="ECO:0007669"/>
    <property type="project" value="TreeGrafter"/>
</dbReference>